<name>A0ACB8R127_9AGAM</name>
<reference evidence="1" key="2">
    <citation type="journal article" date="2022" name="New Phytol.">
        <title>Evolutionary transition to the ectomycorrhizal habit in the genomes of a hyperdiverse lineage of mushroom-forming fungi.</title>
        <authorList>
            <person name="Looney B."/>
            <person name="Miyauchi S."/>
            <person name="Morin E."/>
            <person name="Drula E."/>
            <person name="Courty P.E."/>
            <person name="Kohler A."/>
            <person name="Kuo A."/>
            <person name="LaButti K."/>
            <person name="Pangilinan J."/>
            <person name="Lipzen A."/>
            <person name="Riley R."/>
            <person name="Andreopoulos W."/>
            <person name="He G."/>
            <person name="Johnson J."/>
            <person name="Nolan M."/>
            <person name="Tritt A."/>
            <person name="Barry K.W."/>
            <person name="Grigoriev I.V."/>
            <person name="Nagy L.G."/>
            <person name="Hibbett D."/>
            <person name="Henrissat B."/>
            <person name="Matheny P.B."/>
            <person name="Labbe J."/>
            <person name="Martin F.M."/>
        </authorList>
    </citation>
    <scope>NUCLEOTIDE SEQUENCE</scope>
    <source>
        <strain evidence="1">EC-137</strain>
    </source>
</reference>
<organism evidence="1 2">
    <name type="scientific">Vararia minispora EC-137</name>
    <dbReference type="NCBI Taxonomy" id="1314806"/>
    <lineage>
        <taxon>Eukaryota</taxon>
        <taxon>Fungi</taxon>
        <taxon>Dikarya</taxon>
        <taxon>Basidiomycota</taxon>
        <taxon>Agaricomycotina</taxon>
        <taxon>Agaricomycetes</taxon>
        <taxon>Russulales</taxon>
        <taxon>Lachnocladiaceae</taxon>
        <taxon>Vararia</taxon>
    </lineage>
</organism>
<proteinExistence type="predicted"/>
<keyword evidence="2" id="KW-1185">Reference proteome</keyword>
<gene>
    <name evidence="1" type="ORF">K488DRAFT_75549</name>
</gene>
<accession>A0ACB8R127</accession>
<evidence type="ECO:0000313" key="2">
    <source>
        <dbReference type="Proteomes" id="UP000814128"/>
    </source>
</evidence>
<sequence length="349" mass="39207">MGKRHQLQFYSNQWYPLPEVEPHDLSGRTVVVIGANVGLGLEAAKHFARMQPDRLIVACRSVKKCDDTAEEIRVATGFGRTAGYTVDLSVFSSVLDFAEKLEREQERLDIVVYNAAVATQEYVRTGDGYEQSMQVNDLSCMLLSVLLLPRMLETAKASGSTAPRPRLVVVSSETHHWVTPIQDALSSENLVEKYSDPGHCSQPGAMTLRYPLTKLLNVFFVRELAERLASAPIITCSVNPGFCKTLLARNLRLSVFAALRWWTYSSLVARTAEMGSRPIVWAAVSQSHREKALHGHFLSDMEVREESDFAVSKEGFMMQKKLWDEMVQALSQVSPRFKEIVDRYLPPPL</sequence>
<dbReference type="Proteomes" id="UP000814128">
    <property type="component" value="Unassembled WGS sequence"/>
</dbReference>
<reference evidence="1" key="1">
    <citation type="submission" date="2021-02" db="EMBL/GenBank/DDBJ databases">
        <authorList>
            <consortium name="DOE Joint Genome Institute"/>
            <person name="Ahrendt S."/>
            <person name="Looney B.P."/>
            <person name="Miyauchi S."/>
            <person name="Morin E."/>
            <person name="Drula E."/>
            <person name="Courty P.E."/>
            <person name="Chicoki N."/>
            <person name="Fauchery L."/>
            <person name="Kohler A."/>
            <person name="Kuo A."/>
            <person name="Labutti K."/>
            <person name="Pangilinan J."/>
            <person name="Lipzen A."/>
            <person name="Riley R."/>
            <person name="Andreopoulos W."/>
            <person name="He G."/>
            <person name="Johnson J."/>
            <person name="Barry K.W."/>
            <person name="Grigoriev I.V."/>
            <person name="Nagy L."/>
            <person name="Hibbett D."/>
            <person name="Henrissat B."/>
            <person name="Matheny P.B."/>
            <person name="Labbe J."/>
            <person name="Martin F."/>
        </authorList>
    </citation>
    <scope>NUCLEOTIDE SEQUENCE</scope>
    <source>
        <strain evidence="1">EC-137</strain>
    </source>
</reference>
<protein>
    <submittedName>
        <fullName evidence="1">Short-chain dehydrogenase</fullName>
    </submittedName>
</protein>
<evidence type="ECO:0000313" key="1">
    <source>
        <dbReference type="EMBL" id="KAI0037246.1"/>
    </source>
</evidence>
<dbReference type="EMBL" id="MU273465">
    <property type="protein sequence ID" value="KAI0037246.1"/>
    <property type="molecule type" value="Genomic_DNA"/>
</dbReference>
<comment type="caution">
    <text evidence="1">The sequence shown here is derived from an EMBL/GenBank/DDBJ whole genome shotgun (WGS) entry which is preliminary data.</text>
</comment>